<protein>
    <submittedName>
        <fullName evidence="16">Glutamate synthase large subunit</fullName>
        <ecNumber evidence="16">1.4.1.13</ecNumber>
    </submittedName>
</protein>
<dbReference type="RefSeq" id="WP_193994500.1">
    <property type="nucleotide sequence ID" value="NZ_JADEXP010000179.1"/>
</dbReference>
<dbReference type="Proteomes" id="UP000615026">
    <property type="component" value="Unassembled WGS sequence"/>
</dbReference>
<dbReference type="GO" id="GO:0019676">
    <property type="term" value="P:ammonia assimilation cycle"/>
    <property type="evidence" value="ECO:0007669"/>
    <property type="project" value="TreeGrafter"/>
</dbReference>
<reference evidence="16" key="1">
    <citation type="submission" date="2020-10" db="EMBL/GenBank/DDBJ databases">
        <authorList>
            <person name="Castelo-Branco R."/>
            <person name="Eusebio N."/>
            <person name="Adriana R."/>
            <person name="Vieira A."/>
            <person name="Brugerolle De Fraissinette N."/>
            <person name="Rezende De Castro R."/>
            <person name="Schneider M.P."/>
            <person name="Vasconcelos V."/>
            <person name="Leao P.N."/>
        </authorList>
    </citation>
    <scope>NUCLEOTIDE SEQUENCE</scope>
    <source>
        <strain evidence="16">LEGE 11479</strain>
    </source>
</reference>
<dbReference type="Pfam" id="PF00310">
    <property type="entry name" value="GATase_2"/>
    <property type="match status" value="1"/>
</dbReference>
<dbReference type="InterPro" id="IPR006982">
    <property type="entry name" value="Glu_synth_centr_N"/>
</dbReference>
<dbReference type="EMBL" id="JADEXP010000179">
    <property type="protein sequence ID" value="MBE9068558.1"/>
    <property type="molecule type" value="Genomic_DNA"/>
</dbReference>
<dbReference type="FunFam" id="3.60.20.10:FF:000001">
    <property type="entry name" value="Glutamate synthase, large subunit"/>
    <property type="match status" value="1"/>
</dbReference>
<keyword evidence="12" id="KW-0314">Glutamate biosynthesis</keyword>
<comment type="cofactor">
    <cofactor evidence="1">
        <name>FMN</name>
        <dbReference type="ChEBI" id="CHEBI:58210"/>
    </cofactor>
</comment>
<sequence>MVNQRVDNFQANQQSQWLGVLGPKSLVEERDACGVGFIADQQGRASHRLVADALHALSCMEHRGGCCADQDSGDGAGIMTAIPWRILRRWAGDQVLKPSNVGVGMTFLPRHREAAELAKQQFGEVAKAAGMTLIGWRPVPVASATLGALAREFEPQIEQVLVASTAEGDALERQLFLLRRAWLRSLEAVQGADDLTAALKEVYMCSFSSRTLVYKGMVRSEVLGQFYLDLQDGEYESAFAVYHRRFSTNTMPKWPLAHPMRLLGHNGEINTLIGNINWMMAREADLAHPVWGESIEQLKPIVNADNSDSSNLDNVMELLVRSGRTPAQALMMMVPEAYLNQPDLLNYPEITDFYEYYSGVQEPWDGPALVVFSDGKQVGATLDRNGLRPARYAITRSGYLVVSSEAGVVDLPTEEIVEKGRLGPGQMIAIDFETHEILKNWDIKQRVAQAQPYGDWLSAHRQDIAPQLFREESHLEEQTLLTHQTAFGYTAEDLEMVIQDMAAQAKEPTYCMGNDAPLAVLSDKPHVLYNYFKQRFAQVTNPPIDPLRERLVMSLQMQLGQRHNLLDEQPSRLIKLKSPVVNDNELEMIRKGQLSVASLSTLYAVGDGPQGLGQALERLCAQADQAVQAGAEILILSDRIDGDGQAATVSASHTYIPPLLAVGAVHHHLIGDGLRMRASLLVDTAQCWTTHHFACLVGYGASAVCPYLALESVRHWWASSKTQKLMGSGKLPATTLNGAQANYRKAVEEGLLKILSKMGISLLSSYQGAQIFEALGIGPELLAAGFKGSISRLGGLTVAELAQETMRFHSKAFPELTIKRLEHMGFVQARPKGEYHSNSPQMTKLLHKAVKLNQYDHYAVYQEHLKGSPVAALRNLLDFNSDREPIAVDQVEPVEAIMARFCTGGMSLGALSREAHETLAIAMNRIGGKSNSGEGGEDAVRFKPINDVDDQGRSATLPHLKGLKSGDTACSAIKQVASGRFGVTPEYLMSAKQIEIKMAQGAKPGEGGQLPGRKVSDYIASLRRSKPGVTLISPPPHHDIYSIEDLEQLIFDLHQINPAAGVSVKLVSEIGIGTIAAGVAKANADVIQVSGHDGGTGASPLSSIKHAGVPWELGLTEVHRVLMANQLRDRVLLRVD</sequence>
<evidence type="ECO:0000256" key="1">
    <source>
        <dbReference type="ARBA" id="ARBA00001917"/>
    </source>
</evidence>
<evidence type="ECO:0000256" key="8">
    <source>
        <dbReference type="ARBA" id="ARBA00022962"/>
    </source>
</evidence>
<dbReference type="CDD" id="cd02808">
    <property type="entry name" value="GltS_FMN"/>
    <property type="match status" value="1"/>
</dbReference>
<dbReference type="Pfam" id="PF01645">
    <property type="entry name" value="Glu_synthase"/>
    <property type="match status" value="1"/>
</dbReference>
<evidence type="ECO:0000256" key="3">
    <source>
        <dbReference type="ARBA" id="ARBA00009716"/>
    </source>
</evidence>
<evidence type="ECO:0000256" key="14">
    <source>
        <dbReference type="ARBA" id="ARBA00029440"/>
    </source>
</evidence>
<dbReference type="EC" id="1.4.1.13" evidence="16"/>
<name>A0A929FBB4_LEPEC</name>
<dbReference type="Gene3D" id="3.60.20.10">
    <property type="entry name" value="Glutamine Phosphoribosylpyrophosphate, subunit 1, domain 1"/>
    <property type="match status" value="1"/>
</dbReference>
<feature type="domain" description="Glutamine amidotransferase type-2" evidence="15">
    <location>
        <begin position="33"/>
        <end position="433"/>
    </location>
</feature>
<evidence type="ECO:0000259" key="15">
    <source>
        <dbReference type="PROSITE" id="PS51278"/>
    </source>
</evidence>
<keyword evidence="4" id="KW-0028">Amino-acid biosynthesis</keyword>
<keyword evidence="9 16" id="KW-0560">Oxidoreductase</keyword>
<evidence type="ECO:0000256" key="7">
    <source>
        <dbReference type="ARBA" id="ARBA00022723"/>
    </source>
</evidence>
<proteinExistence type="inferred from homology"/>
<dbReference type="InterPro" id="IPR050711">
    <property type="entry name" value="ET-N_metabolism_enzyme"/>
</dbReference>
<evidence type="ECO:0000256" key="9">
    <source>
        <dbReference type="ARBA" id="ARBA00023002"/>
    </source>
</evidence>
<dbReference type="CDD" id="cd00713">
    <property type="entry name" value="GltS"/>
    <property type="match status" value="1"/>
</dbReference>
<dbReference type="GO" id="GO:0051538">
    <property type="term" value="F:3 iron, 4 sulfur cluster binding"/>
    <property type="evidence" value="ECO:0007669"/>
    <property type="project" value="UniProtKB-KW"/>
</dbReference>
<evidence type="ECO:0000256" key="6">
    <source>
        <dbReference type="ARBA" id="ARBA00022643"/>
    </source>
</evidence>
<comment type="cofactor">
    <cofactor evidence="2">
        <name>[3Fe-4S] cluster</name>
        <dbReference type="ChEBI" id="CHEBI:21137"/>
    </cofactor>
</comment>
<dbReference type="InterPro" id="IPR017932">
    <property type="entry name" value="GATase_2_dom"/>
</dbReference>
<comment type="caution">
    <text evidence="16">The sequence shown here is derived from an EMBL/GenBank/DDBJ whole genome shotgun (WGS) entry which is preliminary data.</text>
</comment>
<dbReference type="SUPFAM" id="SSF56235">
    <property type="entry name" value="N-terminal nucleophile aminohydrolases (Ntn hydrolases)"/>
    <property type="match status" value="1"/>
</dbReference>
<gene>
    <name evidence="16" type="primary">gltB</name>
    <name evidence="16" type="ORF">IQ260_18080</name>
</gene>
<keyword evidence="6" id="KW-0288">FMN</keyword>
<evidence type="ECO:0000313" key="16">
    <source>
        <dbReference type="EMBL" id="MBE9068558.1"/>
    </source>
</evidence>
<organism evidence="16 17">
    <name type="scientific">Leptolyngbya cf. ectocarpi LEGE 11479</name>
    <dbReference type="NCBI Taxonomy" id="1828722"/>
    <lineage>
        <taxon>Bacteria</taxon>
        <taxon>Bacillati</taxon>
        <taxon>Cyanobacteriota</taxon>
        <taxon>Cyanophyceae</taxon>
        <taxon>Leptolyngbyales</taxon>
        <taxon>Leptolyngbyaceae</taxon>
        <taxon>Leptolyngbya group</taxon>
        <taxon>Leptolyngbya</taxon>
    </lineage>
</organism>
<dbReference type="GO" id="GO:0046872">
    <property type="term" value="F:metal ion binding"/>
    <property type="evidence" value="ECO:0007669"/>
    <property type="project" value="UniProtKB-KW"/>
</dbReference>
<dbReference type="PANTHER" id="PTHR11938">
    <property type="entry name" value="FAD NADPH DEHYDROGENASE/OXIDOREDUCTASE"/>
    <property type="match status" value="1"/>
</dbReference>
<dbReference type="GO" id="GO:0006537">
    <property type="term" value="P:glutamate biosynthetic process"/>
    <property type="evidence" value="ECO:0007669"/>
    <property type="project" value="UniProtKB-KW"/>
</dbReference>
<dbReference type="GO" id="GO:0004355">
    <property type="term" value="F:glutamate synthase (NADPH) activity"/>
    <property type="evidence" value="ECO:0007669"/>
    <property type="project" value="UniProtKB-EC"/>
</dbReference>
<evidence type="ECO:0000256" key="11">
    <source>
        <dbReference type="ARBA" id="ARBA00023014"/>
    </source>
</evidence>
<dbReference type="NCBIfam" id="NF008730">
    <property type="entry name" value="PRK11750.1"/>
    <property type="match status" value="1"/>
</dbReference>
<evidence type="ECO:0000256" key="2">
    <source>
        <dbReference type="ARBA" id="ARBA00001927"/>
    </source>
</evidence>
<dbReference type="InterPro" id="IPR002932">
    <property type="entry name" value="Glu_synthdom"/>
</dbReference>
<evidence type="ECO:0000256" key="12">
    <source>
        <dbReference type="ARBA" id="ARBA00023164"/>
    </source>
</evidence>
<comment type="pathway">
    <text evidence="14">Amino-acid biosynthesis.</text>
</comment>
<dbReference type="PANTHER" id="PTHR11938:SF133">
    <property type="entry name" value="GLUTAMATE SYNTHASE (NADH)"/>
    <property type="match status" value="1"/>
</dbReference>
<dbReference type="Pfam" id="PF04898">
    <property type="entry name" value="Glu_syn_central"/>
    <property type="match status" value="1"/>
</dbReference>
<keyword evidence="5" id="KW-0285">Flavoprotein</keyword>
<dbReference type="SUPFAM" id="SSF51395">
    <property type="entry name" value="FMN-linked oxidoreductases"/>
    <property type="match status" value="1"/>
</dbReference>
<dbReference type="PROSITE" id="PS51278">
    <property type="entry name" value="GATASE_TYPE_2"/>
    <property type="match status" value="1"/>
</dbReference>
<evidence type="ECO:0000313" key="17">
    <source>
        <dbReference type="Proteomes" id="UP000615026"/>
    </source>
</evidence>
<comment type="similarity">
    <text evidence="3">Belongs to the glutamate synthase family.</text>
</comment>
<dbReference type="InterPro" id="IPR013785">
    <property type="entry name" value="Aldolase_TIM"/>
</dbReference>
<keyword evidence="8" id="KW-0315">Glutamine amidotransferase</keyword>
<dbReference type="InterPro" id="IPR029055">
    <property type="entry name" value="Ntn_hydrolases_N"/>
</dbReference>
<evidence type="ECO:0000256" key="5">
    <source>
        <dbReference type="ARBA" id="ARBA00022630"/>
    </source>
</evidence>
<keyword evidence="17" id="KW-1185">Reference proteome</keyword>
<keyword evidence="7" id="KW-0479">Metal-binding</keyword>
<evidence type="ECO:0000256" key="10">
    <source>
        <dbReference type="ARBA" id="ARBA00023004"/>
    </source>
</evidence>
<keyword evidence="10" id="KW-0408">Iron</keyword>
<evidence type="ECO:0000256" key="13">
    <source>
        <dbReference type="ARBA" id="ARBA00023291"/>
    </source>
</evidence>
<keyword evidence="13" id="KW-0003">3Fe-4S</keyword>
<dbReference type="Gene3D" id="3.20.20.70">
    <property type="entry name" value="Aldolase class I"/>
    <property type="match status" value="2"/>
</dbReference>
<dbReference type="AlphaFoldDB" id="A0A929FBB4"/>
<feature type="non-terminal residue" evidence="16">
    <location>
        <position position="1136"/>
    </location>
</feature>
<accession>A0A929FBB4</accession>
<evidence type="ECO:0000256" key="4">
    <source>
        <dbReference type="ARBA" id="ARBA00022605"/>
    </source>
</evidence>
<keyword evidence="11" id="KW-0411">Iron-sulfur</keyword>